<keyword evidence="2" id="KW-0812">Transmembrane</keyword>
<dbReference type="Proteomes" id="UP000289152">
    <property type="component" value="Unassembled WGS sequence"/>
</dbReference>
<reference evidence="3 4" key="1">
    <citation type="submission" date="2016-06" db="EMBL/GenBank/DDBJ databases">
        <title>Evolution of pathogenesis and genome organization in the Tremellales.</title>
        <authorList>
            <person name="Cuomo C."/>
            <person name="Litvintseva A."/>
            <person name="Heitman J."/>
            <person name="Chen Y."/>
            <person name="Sun S."/>
            <person name="Springer D."/>
            <person name="Dromer F."/>
            <person name="Young S."/>
            <person name="Zeng Q."/>
            <person name="Chapman S."/>
            <person name="Gujja S."/>
            <person name="Saif S."/>
            <person name="Birren B."/>
        </authorList>
    </citation>
    <scope>NUCLEOTIDE SEQUENCE [LARGE SCALE GENOMIC DNA]</scope>
    <source>
        <strain evidence="3 4">ATCC 28783</strain>
    </source>
</reference>
<dbReference type="AlphaFoldDB" id="A0A4Q1BQ60"/>
<protein>
    <submittedName>
        <fullName evidence="3">Uncharacterized protein</fullName>
    </submittedName>
</protein>
<sequence>MSLQDRLSTLEPKPLLNAAAGLSLVIAASTQGYSYNFALSLFGIIAYELNTVGPLRQFVILTLSSLFLDLYTLFHLNGLIFFLTFCISGLKVFIGFSSLAQLKERGGDINVGSFGVGGLPSFASSRPEWSQPMPGGFTDSSPAVPPPSGEPVQPQFPSGEFKLGGEEETPTGRGGYQTIA</sequence>
<feature type="region of interest" description="Disordered" evidence="1">
    <location>
        <begin position="126"/>
        <end position="180"/>
    </location>
</feature>
<gene>
    <name evidence="3" type="ORF">M231_02686</name>
</gene>
<dbReference type="InParanoid" id="A0A4Q1BQ60"/>
<dbReference type="OrthoDB" id="2564605at2759"/>
<dbReference type="EMBL" id="SDIL01000023">
    <property type="protein sequence ID" value="RXK40046.1"/>
    <property type="molecule type" value="Genomic_DNA"/>
</dbReference>
<keyword evidence="2" id="KW-1133">Transmembrane helix</keyword>
<feature type="transmembrane region" description="Helical" evidence="2">
    <location>
        <begin position="80"/>
        <end position="100"/>
    </location>
</feature>
<evidence type="ECO:0000256" key="1">
    <source>
        <dbReference type="SAM" id="MobiDB-lite"/>
    </source>
</evidence>
<proteinExistence type="predicted"/>
<evidence type="ECO:0000313" key="3">
    <source>
        <dbReference type="EMBL" id="RXK40046.1"/>
    </source>
</evidence>
<organism evidence="3 4">
    <name type="scientific">Tremella mesenterica</name>
    <name type="common">Jelly fungus</name>
    <dbReference type="NCBI Taxonomy" id="5217"/>
    <lineage>
        <taxon>Eukaryota</taxon>
        <taxon>Fungi</taxon>
        <taxon>Dikarya</taxon>
        <taxon>Basidiomycota</taxon>
        <taxon>Agaricomycotina</taxon>
        <taxon>Tremellomycetes</taxon>
        <taxon>Tremellales</taxon>
        <taxon>Tremellaceae</taxon>
        <taxon>Tremella</taxon>
    </lineage>
</organism>
<keyword evidence="2" id="KW-0472">Membrane</keyword>
<name>A0A4Q1BQ60_TREME</name>
<accession>A0A4Q1BQ60</accession>
<keyword evidence="4" id="KW-1185">Reference proteome</keyword>
<evidence type="ECO:0000313" key="4">
    <source>
        <dbReference type="Proteomes" id="UP000289152"/>
    </source>
</evidence>
<evidence type="ECO:0000256" key="2">
    <source>
        <dbReference type="SAM" id="Phobius"/>
    </source>
</evidence>
<comment type="caution">
    <text evidence="3">The sequence shown here is derived from an EMBL/GenBank/DDBJ whole genome shotgun (WGS) entry which is preliminary data.</text>
</comment>